<gene>
    <name evidence="2" type="ORF">C1634_024525</name>
</gene>
<dbReference type="EMBL" id="PPEG02000013">
    <property type="protein sequence ID" value="PWN58142.1"/>
    <property type="molecule type" value="Genomic_DNA"/>
</dbReference>
<dbReference type="InterPro" id="IPR001466">
    <property type="entry name" value="Beta-lactam-related"/>
</dbReference>
<evidence type="ECO:0000313" key="3">
    <source>
        <dbReference type="Proteomes" id="UP000236413"/>
    </source>
</evidence>
<dbReference type="SUPFAM" id="SSF56601">
    <property type="entry name" value="beta-lactamase/transpeptidase-like"/>
    <property type="match status" value="1"/>
</dbReference>
<dbReference type="AlphaFoldDB" id="A0A316W9Y7"/>
<name>A0A316W9Y7_9FLAO</name>
<dbReference type="Pfam" id="PF00144">
    <property type="entry name" value="Beta-lactamase"/>
    <property type="match status" value="1"/>
</dbReference>
<feature type="domain" description="Beta-lactamase-related" evidence="1">
    <location>
        <begin position="11"/>
        <end position="125"/>
    </location>
</feature>
<sequence length="145" mass="16038">MNDGKLHNAYATFPLFFKTATGIISILEDLGKWLIALQSRKLLKHQSIIDQMFATAKLNNGNIGGFNKLTNGYALGWPTVVRENHPALSPVGGMRSALFLYPQDDLTVIILTNLQGSNPEWFIDEIAGFYIPNMKLKKGLGSSKN</sequence>
<reference evidence="2 3" key="1">
    <citation type="submission" date="2018-04" db="EMBL/GenBank/DDBJ databases">
        <title>Chryseobacterium oncorhynchi 701B-08T from rainbow trout, and Chryseobacterium viscerum 687B-08T from diseased fish.</title>
        <authorList>
            <person name="Jeong J.-J."/>
            <person name="Lee Y.J."/>
            <person name="Pathiraja D."/>
            <person name="Park B."/>
            <person name="Choi I.-G."/>
            <person name="Kim K.D."/>
        </authorList>
    </citation>
    <scope>NUCLEOTIDE SEQUENCE [LARGE SCALE GENOMIC DNA]</scope>
    <source>
        <strain evidence="2 3">687B-08</strain>
    </source>
</reference>
<comment type="caution">
    <text evidence="2">The sequence shown here is derived from an EMBL/GenBank/DDBJ whole genome shotgun (WGS) entry which is preliminary data.</text>
</comment>
<proteinExistence type="predicted"/>
<dbReference type="InterPro" id="IPR012338">
    <property type="entry name" value="Beta-lactam/transpept-like"/>
</dbReference>
<dbReference type="Proteomes" id="UP000236413">
    <property type="component" value="Unassembled WGS sequence"/>
</dbReference>
<organism evidence="2 3">
    <name type="scientific">Chryseobacterium viscerum</name>
    <dbReference type="NCBI Taxonomy" id="1037377"/>
    <lineage>
        <taxon>Bacteria</taxon>
        <taxon>Pseudomonadati</taxon>
        <taxon>Bacteroidota</taxon>
        <taxon>Flavobacteriia</taxon>
        <taxon>Flavobacteriales</taxon>
        <taxon>Weeksellaceae</taxon>
        <taxon>Chryseobacterium group</taxon>
        <taxon>Chryseobacterium</taxon>
    </lineage>
</organism>
<dbReference type="Gene3D" id="3.40.710.10">
    <property type="entry name" value="DD-peptidase/beta-lactamase superfamily"/>
    <property type="match status" value="1"/>
</dbReference>
<evidence type="ECO:0000259" key="1">
    <source>
        <dbReference type="Pfam" id="PF00144"/>
    </source>
</evidence>
<evidence type="ECO:0000313" key="2">
    <source>
        <dbReference type="EMBL" id="PWN58142.1"/>
    </source>
</evidence>
<protein>
    <recommendedName>
        <fullName evidence="1">Beta-lactamase-related domain-containing protein</fullName>
    </recommendedName>
</protein>
<accession>A0A316W9Y7</accession>